<protein>
    <submittedName>
        <fullName evidence="7">Peptide/nickel transport system ATP-binding protein</fullName>
    </submittedName>
</protein>
<dbReference type="GO" id="GO:0055085">
    <property type="term" value="P:transmembrane transport"/>
    <property type="evidence" value="ECO:0007669"/>
    <property type="project" value="UniProtKB-ARBA"/>
</dbReference>
<dbReference type="Pfam" id="PF08352">
    <property type="entry name" value="oligo_HPY"/>
    <property type="match status" value="1"/>
</dbReference>
<sequence>MTDMTPTRPLLEVRGLNKHYPAGKRGLFGRQMMQVLRDVSFDLYPGEVLGLVGESGSGKSTIGKAVLRLVDSQSQAMRFDGRELAGLPTEDLRRLRKDMQIIFQDPYASLDPRKTIRATLTEALDTHGLHRGAARQPRLVALMQMVGLNPAFLDRRPHEFSGGQRQRIGIARALAVEPRFIVADEAVSALDVSIQAQVLNLLADLRAKTGVSLLFISHDLSVVRFISDRVMVLYLGRVMEVGPADQVHFAPRHPYTAALVSAEPSLHKAPDRIRLTGEIPSPLNPPSGCVFRSRCPYALPACATAVPDLRPAGEGRMTACIRDDIL</sequence>
<dbReference type="PROSITE" id="PS00211">
    <property type="entry name" value="ABC_TRANSPORTER_1"/>
    <property type="match status" value="1"/>
</dbReference>
<dbReference type="PANTHER" id="PTHR43776:SF7">
    <property type="entry name" value="D,D-DIPEPTIDE TRANSPORT ATP-BINDING PROTEIN DDPF-RELATED"/>
    <property type="match status" value="1"/>
</dbReference>
<dbReference type="GO" id="GO:0005886">
    <property type="term" value="C:plasma membrane"/>
    <property type="evidence" value="ECO:0007669"/>
    <property type="project" value="UniProtKB-SubCell"/>
</dbReference>
<dbReference type="InterPro" id="IPR050319">
    <property type="entry name" value="ABC_transp_ATP-bind"/>
</dbReference>
<accession>A0A1N7N880</accession>
<dbReference type="Pfam" id="PF00005">
    <property type="entry name" value="ABC_tran"/>
    <property type="match status" value="1"/>
</dbReference>
<dbReference type="InterPro" id="IPR027417">
    <property type="entry name" value="P-loop_NTPase"/>
</dbReference>
<comment type="subcellular location">
    <subcellularLocation>
        <location evidence="1">Cell inner membrane</location>
        <topology evidence="1">Peripheral membrane protein</topology>
    </subcellularLocation>
</comment>
<dbReference type="InterPro" id="IPR013563">
    <property type="entry name" value="Oligopep_ABC_C"/>
</dbReference>
<dbReference type="PROSITE" id="PS50893">
    <property type="entry name" value="ABC_TRANSPORTER_2"/>
    <property type="match status" value="1"/>
</dbReference>
<dbReference type="STRING" id="1086013.SAMN05421774_103193"/>
<dbReference type="GO" id="GO:0016887">
    <property type="term" value="F:ATP hydrolysis activity"/>
    <property type="evidence" value="ECO:0007669"/>
    <property type="project" value="InterPro"/>
</dbReference>
<evidence type="ECO:0000313" key="8">
    <source>
        <dbReference type="Proteomes" id="UP000186141"/>
    </source>
</evidence>
<evidence type="ECO:0000256" key="4">
    <source>
        <dbReference type="ARBA" id="ARBA00022741"/>
    </source>
</evidence>
<organism evidence="7 8">
    <name type="scientific">Gemmobacter megaterium</name>
    <dbReference type="NCBI Taxonomy" id="1086013"/>
    <lineage>
        <taxon>Bacteria</taxon>
        <taxon>Pseudomonadati</taxon>
        <taxon>Pseudomonadota</taxon>
        <taxon>Alphaproteobacteria</taxon>
        <taxon>Rhodobacterales</taxon>
        <taxon>Paracoccaceae</taxon>
        <taxon>Gemmobacter</taxon>
    </lineage>
</organism>
<dbReference type="GO" id="GO:0015833">
    <property type="term" value="P:peptide transport"/>
    <property type="evidence" value="ECO:0007669"/>
    <property type="project" value="InterPro"/>
</dbReference>
<proteinExistence type="inferred from homology"/>
<dbReference type="SUPFAM" id="SSF52540">
    <property type="entry name" value="P-loop containing nucleoside triphosphate hydrolases"/>
    <property type="match status" value="1"/>
</dbReference>
<dbReference type="Gene3D" id="3.40.50.300">
    <property type="entry name" value="P-loop containing nucleotide triphosphate hydrolases"/>
    <property type="match status" value="1"/>
</dbReference>
<dbReference type="EMBL" id="FTOT01000003">
    <property type="protein sequence ID" value="SIS94587.1"/>
    <property type="molecule type" value="Genomic_DNA"/>
</dbReference>
<evidence type="ECO:0000256" key="3">
    <source>
        <dbReference type="ARBA" id="ARBA00022448"/>
    </source>
</evidence>
<dbReference type="NCBIfam" id="TIGR01727">
    <property type="entry name" value="oligo_HPY"/>
    <property type="match status" value="1"/>
</dbReference>
<dbReference type="Proteomes" id="UP000186141">
    <property type="component" value="Unassembled WGS sequence"/>
</dbReference>
<evidence type="ECO:0000313" key="7">
    <source>
        <dbReference type="EMBL" id="SIS94587.1"/>
    </source>
</evidence>
<feature type="domain" description="ABC transporter" evidence="6">
    <location>
        <begin position="11"/>
        <end position="260"/>
    </location>
</feature>
<keyword evidence="4" id="KW-0547">Nucleotide-binding</keyword>
<evidence type="ECO:0000256" key="5">
    <source>
        <dbReference type="ARBA" id="ARBA00022840"/>
    </source>
</evidence>
<reference evidence="7 8" key="1">
    <citation type="submission" date="2017-01" db="EMBL/GenBank/DDBJ databases">
        <authorList>
            <person name="Mah S.A."/>
            <person name="Swanson W.J."/>
            <person name="Moy G.W."/>
            <person name="Vacquier V.D."/>
        </authorList>
    </citation>
    <scope>NUCLEOTIDE SEQUENCE [LARGE SCALE GENOMIC DNA]</scope>
    <source>
        <strain evidence="7 8">DSM 26375</strain>
    </source>
</reference>
<evidence type="ECO:0000259" key="6">
    <source>
        <dbReference type="PROSITE" id="PS50893"/>
    </source>
</evidence>
<dbReference type="InterPro" id="IPR003593">
    <property type="entry name" value="AAA+_ATPase"/>
</dbReference>
<name>A0A1N7N880_9RHOB</name>
<dbReference type="SMART" id="SM00382">
    <property type="entry name" value="AAA"/>
    <property type="match status" value="1"/>
</dbReference>
<dbReference type="InterPro" id="IPR003439">
    <property type="entry name" value="ABC_transporter-like_ATP-bd"/>
</dbReference>
<keyword evidence="3" id="KW-0813">Transport</keyword>
<dbReference type="FunFam" id="3.40.50.300:FF:000016">
    <property type="entry name" value="Oligopeptide ABC transporter ATP-binding component"/>
    <property type="match status" value="1"/>
</dbReference>
<comment type="similarity">
    <text evidence="2">Belongs to the ABC transporter superfamily.</text>
</comment>
<dbReference type="GO" id="GO:0005524">
    <property type="term" value="F:ATP binding"/>
    <property type="evidence" value="ECO:0007669"/>
    <property type="project" value="UniProtKB-KW"/>
</dbReference>
<dbReference type="RefSeq" id="WP_200799282.1">
    <property type="nucleotide sequence ID" value="NZ_BMEH01000003.1"/>
</dbReference>
<evidence type="ECO:0000256" key="2">
    <source>
        <dbReference type="ARBA" id="ARBA00005417"/>
    </source>
</evidence>
<keyword evidence="5 7" id="KW-0067">ATP-binding</keyword>
<gene>
    <name evidence="7" type="ORF">SAMN05421774_103193</name>
</gene>
<dbReference type="AlphaFoldDB" id="A0A1N7N880"/>
<evidence type="ECO:0000256" key="1">
    <source>
        <dbReference type="ARBA" id="ARBA00004417"/>
    </source>
</evidence>
<keyword evidence="8" id="KW-1185">Reference proteome</keyword>
<dbReference type="InterPro" id="IPR017871">
    <property type="entry name" value="ABC_transporter-like_CS"/>
</dbReference>
<dbReference type="PANTHER" id="PTHR43776">
    <property type="entry name" value="TRANSPORT ATP-BINDING PROTEIN"/>
    <property type="match status" value="1"/>
</dbReference>
<dbReference type="CDD" id="cd03257">
    <property type="entry name" value="ABC_NikE_OppD_transporters"/>
    <property type="match status" value="1"/>
</dbReference>